<dbReference type="AlphaFoldDB" id="A0A7Y4GRV6"/>
<gene>
    <name evidence="1" type="ORF">HCN58_14710</name>
</gene>
<evidence type="ECO:0000313" key="2">
    <source>
        <dbReference type="Proteomes" id="UP000544122"/>
    </source>
</evidence>
<dbReference type="EMBL" id="JAAVLX010000004">
    <property type="protein sequence ID" value="NOJ40839.1"/>
    <property type="molecule type" value="Genomic_DNA"/>
</dbReference>
<dbReference type="RefSeq" id="WP_171580067.1">
    <property type="nucleotide sequence ID" value="NZ_JAAVLX010000004.1"/>
</dbReference>
<dbReference type="Proteomes" id="UP000544122">
    <property type="component" value="Unassembled WGS sequence"/>
</dbReference>
<protein>
    <submittedName>
        <fullName evidence="1">Uncharacterized protein</fullName>
    </submittedName>
</protein>
<name>A0A7Y4GRV6_9BRAD</name>
<evidence type="ECO:0000313" key="1">
    <source>
        <dbReference type="EMBL" id="NOJ40839.1"/>
    </source>
</evidence>
<proteinExistence type="predicted"/>
<keyword evidence="2" id="KW-1185">Reference proteome</keyword>
<reference evidence="1 2" key="1">
    <citation type="submission" date="2020-03" db="EMBL/GenBank/DDBJ databases">
        <title>Bradyrhizobium diversity isolated from nodules of Indigofera sp.</title>
        <authorList>
            <person name="Klepa M."/>
            <person name="Helene L."/>
            <person name="Hungria M."/>
        </authorList>
    </citation>
    <scope>NUCLEOTIDE SEQUENCE [LARGE SCALE GENOMIC DNA]</scope>
    <source>
        <strain evidence="1 2">WSM 1791</strain>
    </source>
</reference>
<accession>A0A7Y4GRV6</accession>
<sequence length="55" mass="5591">MSISIFVFPGLVLAVGTTSGTLRRLVKAGSQLATGGNFAVHAIATFATIGIEKAK</sequence>
<comment type="caution">
    <text evidence="1">The sequence shown here is derived from an EMBL/GenBank/DDBJ whole genome shotgun (WGS) entry which is preliminary data.</text>
</comment>
<organism evidence="1 2">
    <name type="scientific">Bradyrhizobium australiense</name>
    <dbReference type="NCBI Taxonomy" id="2721161"/>
    <lineage>
        <taxon>Bacteria</taxon>
        <taxon>Pseudomonadati</taxon>
        <taxon>Pseudomonadota</taxon>
        <taxon>Alphaproteobacteria</taxon>
        <taxon>Hyphomicrobiales</taxon>
        <taxon>Nitrobacteraceae</taxon>
        <taxon>Bradyrhizobium</taxon>
    </lineage>
</organism>